<dbReference type="Pfam" id="PF13640">
    <property type="entry name" value="2OG-FeII_Oxy_3"/>
    <property type="match status" value="1"/>
</dbReference>
<organism evidence="9 10">
    <name type="scientific">Candidatus Phaeomarinibacter ectocarpi</name>
    <dbReference type="NCBI Taxonomy" id="1458461"/>
    <lineage>
        <taxon>Bacteria</taxon>
        <taxon>Pseudomonadati</taxon>
        <taxon>Pseudomonadota</taxon>
        <taxon>Alphaproteobacteria</taxon>
        <taxon>Hyphomicrobiales</taxon>
        <taxon>Parvibaculaceae</taxon>
        <taxon>Candidatus Phaeomarinibacter</taxon>
    </lineage>
</organism>
<dbReference type="Gene3D" id="2.60.120.620">
    <property type="entry name" value="q2cbj1_9rhob like domain"/>
    <property type="match status" value="1"/>
</dbReference>
<feature type="domain" description="Fe2OG dioxygenase" evidence="8">
    <location>
        <begin position="76"/>
        <end position="170"/>
    </location>
</feature>
<dbReference type="HAMAP" id="MF_00657">
    <property type="entry name" value="Hydroxyl_YbiX"/>
    <property type="match status" value="1"/>
</dbReference>
<keyword evidence="10" id="KW-1185">Reference proteome</keyword>
<dbReference type="Gene3D" id="4.10.860.20">
    <property type="entry name" value="Rabenosyn, Rab binding domain"/>
    <property type="match status" value="1"/>
</dbReference>
<keyword evidence="5 7" id="KW-0560">Oxidoreductase</keyword>
<dbReference type="AlphaFoldDB" id="X5MDJ7"/>
<dbReference type="GO" id="GO:0006879">
    <property type="term" value="P:intracellular iron ion homeostasis"/>
    <property type="evidence" value="ECO:0007669"/>
    <property type="project" value="TreeGrafter"/>
</dbReference>
<gene>
    <name evidence="9" type="ORF">BN1012_Phect2004</name>
</gene>
<dbReference type="GO" id="GO:0005506">
    <property type="term" value="F:iron ion binding"/>
    <property type="evidence" value="ECO:0007669"/>
    <property type="project" value="UniProtKB-UniRule"/>
</dbReference>
<comment type="cofactor">
    <cofactor evidence="1 7">
        <name>L-ascorbate</name>
        <dbReference type="ChEBI" id="CHEBI:38290"/>
    </cofactor>
</comment>
<evidence type="ECO:0000259" key="8">
    <source>
        <dbReference type="PROSITE" id="PS51471"/>
    </source>
</evidence>
<dbReference type="SMART" id="SM00702">
    <property type="entry name" value="P4Hc"/>
    <property type="match status" value="1"/>
</dbReference>
<dbReference type="NCBIfam" id="NF003975">
    <property type="entry name" value="PRK05467.1-4"/>
    <property type="match status" value="1"/>
</dbReference>
<dbReference type="InterPro" id="IPR041097">
    <property type="entry name" value="PKHD_C"/>
</dbReference>
<proteinExistence type="inferred from homology"/>
<evidence type="ECO:0000256" key="4">
    <source>
        <dbReference type="ARBA" id="ARBA00022964"/>
    </source>
</evidence>
<evidence type="ECO:0000256" key="2">
    <source>
        <dbReference type="ARBA" id="ARBA00022723"/>
    </source>
</evidence>
<comment type="cofactor">
    <cofactor evidence="7">
        <name>Fe(2+)</name>
        <dbReference type="ChEBI" id="CHEBI:29033"/>
    </cofactor>
    <text evidence="7">Binds 1 Fe(2+) ion per subunit.</text>
</comment>
<keyword evidence="2 7" id="KW-0479">Metal-binding</keyword>
<accession>X5MDJ7</accession>
<dbReference type="PANTHER" id="PTHR41536">
    <property type="entry name" value="PKHD-TYPE HYDROXYLASE YBIX"/>
    <property type="match status" value="1"/>
</dbReference>
<dbReference type="NCBIfam" id="NF003974">
    <property type="entry name" value="PRK05467.1-3"/>
    <property type="match status" value="1"/>
</dbReference>
<dbReference type="InterPro" id="IPR023550">
    <property type="entry name" value="PKHD_hydroxylase"/>
</dbReference>
<feature type="binding site" evidence="7">
    <location>
        <position position="96"/>
    </location>
    <ligand>
        <name>Fe cation</name>
        <dbReference type="ChEBI" id="CHEBI:24875"/>
    </ligand>
</feature>
<dbReference type="PROSITE" id="PS51471">
    <property type="entry name" value="FE2OG_OXY"/>
    <property type="match status" value="1"/>
</dbReference>
<keyword evidence="6 7" id="KW-0408">Iron</keyword>
<name>X5MDJ7_9HYPH</name>
<dbReference type="Proteomes" id="UP000032160">
    <property type="component" value="Chromosome I"/>
</dbReference>
<evidence type="ECO:0000313" key="9">
    <source>
        <dbReference type="EMBL" id="CDO60217.1"/>
    </source>
</evidence>
<dbReference type="InterPro" id="IPR044862">
    <property type="entry name" value="Pro_4_hyd_alph_FE2OG_OXY"/>
</dbReference>
<feature type="binding site" evidence="7">
    <location>
        <position position="94"/>
    </location>
    <ligand>
        <name>Fe cation</name>
        <dbReference type="ChEBI" id="CHEBI:24875"/>
    </ligand>
</feature>
<evidence type="ECO:0000256" key="6">
    <source>
        <dbReference type="ARBA" id="ARBA00023004"/>
    </source>
</evidence>
<dbReference type="PATRIC" id="fig|1458461.3.peg.2010"/>
<dbReference type="HOGENOM" id="CLU_106663_0_0_5"/>
<dbReference type="GO" id="GO:0031418">
    <property type="term" value="F:L-ascorbic acid binding"/>
    <property type="evidence" value="ECO:0007669"/>
    <property type="project" value="UniProtKB-KW"/>
</dbReference>
<dbReference type="EMBL" id="HG966617">
    <property type="protein sequence ID" value="CDO60217.1"/>
    <property type="molecule type" value="Genomic_DNA"/>
</dbReference>
<keyword evidence="3 7" id="KW-0847">Vitamin C</keyword>
<dbReference type="PANTHER" id="PTHR41536:SF1">
    <property type="entry name" value="PKHD-TYPE HYDROXYLASE YBIX"/>
    <property type="match status" value="1"/>
</dbReference>
<dbReference type="STRING" id="1458461.BN1012_Phect2004"/>
<reference evidence="9 10" key="1">
    <citation type="journal article" date="2014" name="Front. Genet.">
        <title>Genome and metabolic network of "Candidatus Phaeomarinobacter ectocarpi" Ec32, a new candidate genus of Alphaproteobacteria frequently associated with brown algae.</title>
        <authorList>
            <person name="Dittami S.M."/>
            <person name="Barbeyron T."/>
            <person name="Boyen C."/>
            <person name="Cambefort J."/>
            <person name="Collet G."/>
            <person name="Delage L."/>
            <person name="Gobet A."/>
            <person name="Groisillier A."/>
            <person name="Leblanc C."/>
            <person name="Michel G."/>
            <person name="Scornet D."/>
            <person name="Siegel A."/>
            <person name="Tapia J.E."/>
            <person name="Tonon T."/>
        </authorList>
    </citation>
    <scope>NUCLEOTIDE SEQUENCE [LARGE SCALE GENOMIC DNA]</scope>
    <source>
        <strain evidence="9 10">Ec32</strain>
    </source>
</reference>
<evidence type="ECO:0000256" key="3">
    <source>
        <dbReference type="ARBA" id="ARBA00022896"/>
    </source>
</evidence>
<sequence>MIYEFDDILTREELAKVITTVKHGGFHEGAAGAGWQAESVKHNEESDGPVVQEVAKIVGQALARSDKFKALAWPKRLAGFLVSRYKPGMTYGTHVDNALLNNARSDMSFTLFLAEPDTYEGGELVIEQGDGERIIKPPKGHMVLYSTGALHHVAEVTKGERLAVVGWVRSYVRDPGAREMLYDLDCVMQDLRDRPDDRPILDRVAKVRTNLLRLWVDD</sequence>
<dbReference type="GO" id="GO:0006974">
    <property type="term" value="P:DNA damage response"/>
    <property type="evidence" value="ECO:0007669"/>
    <property type="project" value="TreeGrafter"/>
</dbReference>
<dbReference type="InterPro" id="IPR005123">
    <property type="entry name" value="Oxoglu/Fe-dep_dioxygenase_dom"/>
</dbReference>
<evidence type="ECO:0000256" key="5">
    <source>
        <dbReference type="ARBA" id="ARBA00023002"/>
    </source>
</evidence>
<dbReference type="OrthoDB" id="9812472at2"/>
<dbReference type="RefSeq" id="WP_043948313.1">
    <property type="nucleotide sequence ID" value="NZ_HG966617.1"/>
</dbReference>
<dbReference type="KEGG" id="pect:BN1012_Phect2004"/>
<keyword evidence="4 7" id="KW-0223">Dioxygenase</keyword>
<feature type="binding site" evidence="7">
    <location>
        <position position="151"/>
    </location>
    <ligand>
        <name>Fe cation</name>
        <dbReference type="ChEBI" id="CHEBI:24875"/>
    </ligand>
</feature>
<dbReference type="InterPro" id="IPR006620">
    <property type="entry name" value="Pro_4_hyd_alph"/>
</dbReference>
<dbReference type="Pfam" id="PF18331">
    <property type="entry name" value="PKHD_C"/>
    <property type="match status" value="1"/>
</dbReference>
<protein>
    <submittedName>
        <fullName evidence="9">Iron-uptake factor PiuC</fullName>
    </submittedName>
</protein>
<feature type="binding site" evidence="7">
    <location>
        <position position="161"/>
    </location>
    <ligand>
        <name>2-oxoglutarate</name>
        <dbReference type="ChEBI" id="CHEBI:16810"/>
    </ligand>
</feature>
<evidence type="ECO:0000313" key="10">
    <source>
        <dbReference type="Proteomes" id="UP000032160"/>
    </source>
</evidence>
<evidence type="ECO:0000256" key="7">
    <source>
        <dbReference type="HAMAP-Rule" id="MF_00657"/>
    </source>
</evidence>
<dbReference type="GO" id="GO:0016706">
    <property type="term" value="F:2-oxoglutarate-dependent dioxygenase activity"/>
    <property type="evidence" value="ECO:0007669"/>
    <property type="project" value="UniProtKB-UniRule"/>
</dbReference>
<evidence type="ECO:0000256" key="1">
    <source>
        <dbReference type="ARBA" id="ARBA00001961"/>
    </source>
</evidence>